<dbReference type="EMBL" id="CAACVS010000658">
    <property type="protein sequence ID" value="VEU44718.1"/>
    <property type="molecule type" value="Genomic_DNA"/>
</dbReference>
<evidence type="ECO:0000313" key="1">
    <source>
        <dbReference type="EMBL" id="VEU44718.1"/>
    </source>
</evidence>
<dbReference type="AlphaFoldDB" id="A0A448ZRR0"/>
<name>A0A448ZRR0_9STRA</name>
<protein>
    <submittedName>
        <fullName evidence="1">Uncharacterized protein</fullName>
    </submittedName>
</protein>
<keyword evidence="2" id="KW-1185">Reference proteome</keyword>
<accession>A0A448ZRR0</accession>
<dbReference type="Proteomes" id="UP000291116">
    <property type="component" value="Unassembled WGS sequence"/>
</dbReference>
<proteinExistence type="predicted"/>
<sequence>MRGQAFGLRWQNRRKSKDIGPWGKTTRLHCINPGQTPLVGVVKSPLRTSSRKARERCNTSCNRGAPCQSRLLFLLLQPFLARSLSWSSCGDAWTSQEPSAGKASINGSWFCGKGSVVGGLNACCTSRMSTLLLFDEREGPILILPTARCKSSSSDCVNVLAGDPSWG</sequence>
<evidence type="ECO:0000313" key="2">
    <source>
        <dbReference type="Proteomes" id="UP000291116"/>
    </source>
</evidence>
<organism evidence="1 2">
    <name type="scientific">Pseudo-nitzschia multistriata</name>
    <dbReference type="NCBI Taxonomy" id="183589"/>
    <lineage>
        <taxon>Eukaryota</taxon>
        <taxon>Sar</taxon>
        <taxon>Stramenopiles</taxon>
        <taxon>Ochrophyta</taxon>
        <taxon>Bacillariophyta</taxon>
        <taxon>Bacillariophyceae</taxon>
        <taxon>Bacillariophycidae</taxon>
        <taxon>Bacillariales</taxon>
        <taxon>Bacillariaceae</taxon>
        <taxon>Pseudo-nitzschia</taxon>
    </lineage>
</organism>
<gene>
    <name evidence="1" type="ORF">PSNMU_V1.4_AUG-EV-PASAV3_0118460</name>
</gene>
<reference evidence="1 2" key="1">
    <citation type="submission" date="2019-01" db="EMBL/GenBank/DDBJ databases">
        <authorList>
            <person name="Ferrante I. M."/>
        </authorList>
    </citation>
    <scope>NUCLEOTIDE SEQUENCE [LARGE SCALE GENOMIC DNA]</scope>
    <source>
        <strain evidence="1 2">B856</strain>
    </source>
</reference>